<comment type="caution">
    <text evidence="1">The sequence shown here is derived from an EMBL/GenBank/DDBJ whole genome shotgun (WGS) entry which is preliminary data.</text>
</comment>
<evidence type="ECO:0000313" key="1">
    <source>
        <dbReference type="EMBL" id="CAK0875116.1"/>
    </source>
</evidence>
<gene>
    <name evidence="1" type="ORF">PCOR1329_LOCUS59848</name>
</gene>
<evidence type="ECO:0000313" key="2">
    <source>
        <dbReference type="Proteomes" id="UP001189429"/>
    </source>
</evidence>
<dbReference type="EMBL" id="CAUYUJ010017475">
    <property type="protein sequence ID" value="CAK0875116.1"/>
    <property type="molecule type" value="Genomic_DNA"/>
</dbReference>
<proteinExistence type="predicted"/>
<sequence length="172" mass="20114">MELEQAALDKQHYDLDMNLIQSDAKKFWVYRQKNQDRQKAEYFHKLEWQQSVVQAGKKFGIKFIKDHCLFATVKEGALAIFTRIQEFQTRAENELYLIKGASRVHAGYVNWVAPSTVTAECQRQQLSLMKMLLNPNSACLVQMPVYTWKKGMLYLSEVNCLKMIGDRGFYFD</sequence>
<reference evidence="1" key="1">
    <citation type="submission" date="2023-10" db="EMBL/GenBank/DDBJ databases">
        <authorList>
            <person name="Chen Y."/>
            <person name="Shah S."/>
            <person name="Dougan E. K."/>
            <person name="Thang M."/>
            <person name="Chan C."/>
        </authorList>
    </citation>
    <scope>NUCLEOTIDE SEQUENCE [LARGE SCALE GENOMIC DNA]</scope>
</reference>
<keyword evidence="2" id="KW-1185">Reference proteome</keyword>
<dbReference type="Proteomes" id="UP001189429">
    <property type="component" value="Unassembled WGS sequence"/>
</dbReference>
<name>A0ABN9VS37_9DINO</name>
<protein>
    <submittedName>
        <fullName evidence="1">Uncharacterized protein</fullName>
    </submittedName>
</protein>
<feature type="non-terminal residue" evidence="1">
    <location>
        <position position="172"/>
    </location>
</feature>
<accession>A0ABN9VS37</accession>
<organism evidence="1 2">
    <name type="scientific">Prorocentrum cordatum</name>
    <dbReference type="NCBI Taxonomy" id="2364126"/>
    <lineage>
        <taxon>Eukaryota</taxon>
        <taxon>Sar</taxon>
        <taxon>Alveolata</taxon>
        <taxon>Dinophyceae</taxon>
        <taxon>Prorocentrales</taxon>
        <taxon>Prorocentraceae</taxon>
        <taxon>Prorocentrum</taxon>
    </lineage>
</organism>